<evidence type="ECO:0000256" key="12">
    <source>
        <dbReference type="ARBA" id="ARBA00023012"/>
    </source>
</evidence>
<dbReference type="GO" id="GO:0005524">
    <property type="term" value="F:ATP binding"/>
    <property type="evidence" value="ECO:0007669"/>
    <property type="project" value="UniProtKB-KW"/>
</dbReference>
<dbReference type="InterPro" id="IPR035965">
    <property type="entry name" value="PAS-like_dom_sf"/>
</dbReference>
<evidence type="ECO:0000256" key="15">
    <source>
        <dbReference type="ARBA" id="ARBA00067636"/>
    </source>
</evidence>
<keyword evidence="13 16" id="KW-0472">Membrane</keyword>
<feature type="transmembrane region" description="Helical" evidence="16">
    <location>
        <begin position="175"/>
        <end position="198"/>
    </location>
</feature>
<keyword evidence="6 18" id="KW-0808">Transferase</keyword>
<evidence type="ECO:0000256" key="4">
    <source>
        <dbReference type="ARBA" id="ARBA00022475"/>
    </source>
</evidence>
<keyword evidence="11 16" id="KW-1133">Transmembrane helix</keyword>
<evidence type="ECO:0000256" key="16">
    <source>
        <dbReference type="SAM" id="Phobius"/>
    </source>
</evidence>
<dbReference type="GO" id="GO:0000155">
    <property type="term" value="F:phosphorelay sensor kinase activity"/>
    <property type="evidence" value="ECO:0007669"/>
    <property type="project" value="InterPro"/>
</dbReference>
<evidence type="ECO:0000256" key="9">
    <source>
        <dbReference type="ARBA" id="ARBA00022777"/>
    </source>
</evidence>
<dbReference type="InterPro" id="IPR004358">
    <property type="entry name" value="Sig_transdc_His_kin-like_C"/>
</dbReference>
<dbReference type="PROSITE" id="PS50109">
    <property type="entry name" value="HIS_KIN"/>
    <property type="match status" value="1"/>
</dbReference>
<accession>A0A1C3HCG4</accession>
<dbReference type="InterPro" id="IPR036890">
    <property type="entry name" value="HATPase_C_sf"/>
</dbReference>
<sequence length="537" mass="59100">MPKQRVPLKLSTAITLMVSAIIASVLLVVFALFFVQMSREGQDQLQQKAIAVANTLALSSTVVDGLQRRDQSGAIQRFAEQVRHQNELLFVVVVDMQGIRYSHPKPWLIGQHFIGDDLAPALQGNVNSAINRGTLAPALRVFVPVYDAQKQQIGVVALGIALDTVQRVVAESRWIIYWTIAFAALVGSLGTFFLVSALKRIMLGFEPYEISNLFEQRNAMLQSIKEGVIAVDNESRITIVNDEAKRLLRQSGPVENLLLEAASKHWPAQLHLAEVLASGKPLRDRQISFNGSELLTNTVPVIVNGQVTGAIATFRDKTEVSRLLQRLSGMAHYADALRVQSHEFMNKLHVILGMLHMKAYQQLENYIINTASNYQEEIGALLRKIHSPEVAGFFIGKISRAHEAGVELTIEETSLLPETDDAETTHVLISVLGNLIENAIDAIDGVEGHEIGLSFHHHDDQLHCIVSDDGPGIDPAIGARIFEHGFSTKGTGRGIGLALIRSHLEKLGGSIDFESEPGELTQFFVHLPYQAKSRAHD</sequence>
<dbReference type="InterPro" id="IPR029151">
    <property type="entry name" value="Sensor-like_sf"/>
</dbReference>
<evidence type="ECO:0000256" key="8">
    <source>
        <dbReference type="ARBA" id="ARBA00022741"/>
    </source>
</evidence>
<evidence type="ECO:0000259" key="17">
    <source>
        <dbReference type="PROSITE" id="PS50109"/>
    </source>
</evidence>
<evidence type="ECO:0000256" key="2">
    <source>
        <dbReference type="ARBA" id="ARBA00004651"/>
    </source>
</evidence>
<dbReference type="InterPro" id="IPR039506">
    <property type="entry name" value="SPOB_a"/>
</dbReference>
<comment type="function">
    <text evidence="14">Member of the two-component regulatory system DcuR/DcuS. Involved in the C4-dicarboxylate-stimulated regulation of the genes encoding the anaerobic fumarate respiratory system (frdABCD; nuoAN; dcuB; sdhCDAB; etc.). Weakly regulates the aerobic C4-dicarboxylate transporter dctA. Activates DcuR by phosphorylation.</text>
</comment>
<comment type="catalytic activity">
    <reaction evidence="1">
        <text>ATP + protein L-histidine = ADP + protein N-phospho-L-histidine.</text>
        <dbReference type="EC" id="2.7.13.3"/>
    </reaction>
</comment>
<dbReference type="InterPro" id="IPR003594">
    <property type="entry name" value="HATPase_dom"/>
</dbReference>
<dbReference type="EC" id="2.7.13.3" evidence="3"/>
<dbReference type="Gene3D" id="3.30.450.20">
    <property type="entry name" value="PAS domain"/>
    <property type="match status" value="2"/>
</dbReference>
<evidence type="ECO:0000256" key="3">
    <source>
        <dbReference type="ARBA" id="ARBA00012438"/>
    </source>
</evidence>
<evidence type="ECO:0000256" key="1">
    <source>
        <dbReference type="ARBA" id="ARBA00000085"/>
    </source>
</evidence>
<dbReference type="FunFam" id="1.10.287.130:FF:000011">
    <property type="entry name" value="Sensor histidine kinase DcuS"/>
    <property type="match status" value="1"/>
</dbReference>
<dbReference type="SMART" id="SM00387">
    <property type="entry name" value="HATPase_c"/>
    <property type="match status" value="1"/>
</dbReference>
<organism evidence="18">
    <name type="scientific">Serratia marcescens</name>
    <dbReference type="NCBI Taxonomy" id="615"/>
    <lineage>
        <taxon>Bacteria</taxon>
        <taxon>Pseudomonadati</taxon>
        <taxon>Pseudomonadota</taxon>
        <taxon>Gammaproteobacteria</taxon>
        <taxon>Enterobacterales</taxon>
        <taxon>Yersiniaceae</taxon>
        <taxon>Serratia</taxon>
    </lineage>
</organism>
<dbReference type="SUPFAM" id="SSF103190">
    <property type="entry name" value="Sensory domain-like"/>
    <property type="match status" value="1"/>
</dbReference>
<evidence type="ECO:0000256" key="13">
    <source>
        <dbReference type="ARBA" id="ARBA00023136"/>
    </source>
</evidence>
<evidence type="ECO:0000256" key="6">
    <source>
        <dbReference type="ARBA" id="ARBA00022679"/>
    </source>
</evidence>
<dbReference type="SUPFAM" id="SSF55874">
    <property type="entry name" value="ATPase domain of HSP90 chaperone/DNA topoisomerase II/histidine kinase"/>
    <property type="match status" value="1"/>
</dbReference>
<dbReference type="InterPro" id="IPR016120">
    <property type="entry name" value="Sig_transdc_His_kin_SpoOB"/>
</dbReference>
<feature type="transmembrane region" description="Helical" evidence="16">
    <location>
        <begin position="12"/>
        <end position="35"/>
    </location>
</feature>
<evidence type="ECO:0000256" key="10">
    <source>
        <dbReference type="ARBA" id="ARBA00022840"/>
    </source>
</evidence>
<dbReference type="InterPro" id="IPR033463">
    <property type="entry name" value="sCache_3"/>
</dbReference>
<keyword evidence="8" id="KW-0547">Nucleotide-binding</keyword>
<dbReference type="Gene3D" id="3.30.565.10">
    <property type="entry name" value="Histidine kinase-like ATPase, C-terminal domain"/>
    <property type="match status" value="1"/>
</dbReference>
<comment type="subcellular location">
    <subcellularLocation>
        <location evidence="2">Cell membrane</location>
        <topology evidence="2">Multi-pass membrane protein</topology>
    </subcellularLocation>
</comment>
<keyword evidence="12" id="KW-0902">Two-component regulatory system</keyword>
<dbReference type="Pfam" id="PF17203">
    <property type="entry name" value="sCache_3_2"/>
    <property type="match status" value="1"/>
</dbReference>
<dbReference type="SUPFAM" id="SSF55785">
    <property type="entry name" value="PYP-like sensor domain (PAS domain)"/>
    <property type="match status" value="1"/>
</dbReference>
<dbReference type="AlphaFoldDB" id="A0A1C3HCG4"/>
<proteinExistence type="predicted"/>
<keyword evidence="10" id="KW-0067">ATP-binding</keyword>
<evidence type="ECO:0000256" key="11">
    <source>
        <dbReference type="ARBA" id="ARBA00022989"/>
    </source>
</evidence>
<name>A0A1C3HCG4_SERMA</name>
<evidence type="ECO:0000256" key="7">
    <source>
        <dbReference type="ARBA" id="ARBA00022692"/>
    </source>
</evidence>
<dbReference type="PANTHER" id="PTHR43547">
    <property type="entry name" value="TWO-COMPONENT HISTIDINE KINASE"/>
    <property type="match status" value="1"/>
</dbReference>
<keyword evidence="7 16" id="KW-0812">Transmembrane</keyword>
<dbReference type="Pfam" id="PF02518">
    <property type="entry name" value="HATPase_c"/>
    <property type="match status" value="1"/>
</dbReference>
<evidence type="ECO:0000256" key="14">
    <source>
        <dbReference type="ARBA" id="ARBA00054880"/>
    </source>
</evidence>
<protein>
    <recommendedName>
        <fullName evidence="15">Sensor histidine kinase DcuS</fullName>
        <ecNumber evidence="3">2.7.13.3</ecNumber>
    </recommendedName>
</protein>
<dbReference type="FunFam" id="3.30.450.20:FF:000045">
    <property type="entry name" value="Sensor histidine kinase DcuS"/>
    <property type="match status" value="1"/>
</dbReference>
<keyword evidence="4" id="KW-1003">Cell membrane</keyword>
<dbReference type="SUPFAM" id="SSF55890">
    <property type="entry name" value="Sporulation response regulatory protein Spo0B"/>
    <property type="match status" value="1"/>
</dbReference>
<dbReference type="InterPro" id="IPR005467">
    <property type="entry name" value="His_kinase_dom"/>
</dbReference>
<keyword evidence="5" id="KW-0597">Phosphoprotein</keyword>
<dbReference type="Gene3D" id="1.10.287.130">
    <property type="match status" value="1"/>
</dbReference>
<dbReference type="GO" id="GO:0005886">
    <property type="term" value="C:plasma membrane"/>
    <property type="evidence" value="ECO:0007669"/>
    <property type="project" value="UniProtKB-SubCell"/>
</dbReference>
<gene>
    <name evidence="18" type="primary">dcuS</name>
    <name evidence="18" type="ORF">PWN146_01393</name>
</gene>
<reference evidence="18" key="1">
    <citation type="submission" date="2016-05" db="EMBL/GenBank/DDBJ databases">
        <authorList>
            <person name="Cock P.J.A."/>
            <person name="Cock P.J.A."/>
        </authorList>
    </citation>
    <scope>NUCLEOTIDE SEQUENCE</scope>
    <source>
        <strain evidence="18">PWN146_assembly</strain>
    </source>
</reference>
<dbReference type="EMBL" id="LT575490">
    <property type="protein sequence ID" value="SAY42707.1"/>
    <property type="molecule type" value="Genomic_DNA"/>
</dbReference>
<dbReference type="NCBIfam" id="NF008298">
    <property type="entry name" value="PRK11086.1"/>
    <property type="match status" value="1"/>
</dbReference>
<feature type="domain" description="Histidine kinase" evidence="17">
    <location>
        <begin position="339"/>
        <end position="531"/>
    </location>
</feature>
<dbReference type="FunFam" id="3.30.450.20:FF:000018">
    <property type="entry name" value="Sensor histidine kinase DcuS"/>
    <property type="match status" value="1"/>
</dbReference>
<keyword evidence="9 18" id="KW-0418">Kinase</keyword>
<evidence type="ECO:0000256" key="5">
    <source>
        <dbReference type="ARBA" id="ARBA00022553"/>
    </source>
</evidence>
<dbReference type="Pfam" id="PF14689">
    <property type="entry name" value="SPOB_a"/>
    <property type="match status" value="1"/>
</dbReference>
<dbReference type="PRINTS" id="PR00344">
    <property type="entry name" value="BCTRLSENSOR"/>
</dbReference>
<dbReference type="PANTHER" id="PTHR43547:SF10">
    <property type="entry name" value="SENSOR HISTIDINE KINASE DCUS"/>
    <property type="match status" value="1"/>
</dbReference>
<evidence type="ECO:0000313" key="18">
    <source>
        <dbReference type="EMBL" id="SAY42707.1"/>
    </source>
</evidence>